<dbReference type="InterPro" id="IPR037473">
    <property type="entry name" value="Lcp-like"/>
</dbReference>
<feature type="domain" description="ER-bound oxygenase mpaB/mpaB'/Rubber oxygenase catalytic" evidence="1">
    <location>
        <begin position="106"/>
        <end position="292"/>
    </location>
</feature>
<proteinExistence type="predicted"/>
<dbReference type="PANTHER" id="PTHR37539:SF1">
    <property type="entry name" value="ER-BOUND OXYGENASE MPAB_MPAB'_RUBBER OXYGENASE CATALYTIC DOMAIN-CONTAINING PROTEIN"/>
    <property type="match status" value="1"/>
</dbReference>
<dbReference type="PANTHER" id="PTHR37539">
    <property type="entry name" value="SECRETED PROTEIN-RELATED"/>
    <property type="match status" value="1"/>
</dbReference>
<protein>
    <recommendedName>
        <fullName evidence="1">ER-bound oxygenase mpaB/mpaB'/Rubber oxygenase catalytic domain-containing protein</fullName>
    </recommendedName>
</protein>
<keyword evidence="3" id="KW-1185">Reference proteome</keyword>
<dbReference type="Pfam" id="PF09995">
    <property type="entry name" value="MPAB_Lcp_cat"/>
    <property type="match status" value="1"/>
</dbReference>
<gene>
    <name evidence="2" type="ORF">GCM10010993_06500</name>
</gene>
<name>A0ABQ1LV47_9BACT</name>
<comment type="caution">
    <text evidence="2">The sequence shown here is derived from an EMBL/GenBank/DDBJ whole genome shotgun (WGS) entry which is preliminary data.</text>
</comment>
<dbReference type="Proteomes" id="UP000635885">
    <property type="component" value="Unassembled WGS sequence"/>
</dbReference>
<evidence type="ECO:0000313" key="3">
    <source>
        <dbReference type="Proteomes" id="UP000635885"/>
    </source>
</evidence>
<dbReference type="RefSeq" id="WP_229744214.1">
    <property type="nucleotide sequence ID" value="NZ_BMFD01000002.1"/>
</dbReference>
<evidence type="ECO:0000313" key="2">
    <source>
        <dbReference type="EMBL" id="GGC30278.1"/>
    </source>
</evidence>
<evidence type="ECO:0000259" key="1">
    <source>
        <dbReference type="Pfam" id="PF09995"/>
    </source>
</evidence>
<sequence>MEALRSQGDPLADAVIPALIENPDFAIQINSWKSFPEADVYSHFPESLKAFLDFYQEVPDFIDEKKVLASQDFFNAEGNLYLAMLGFYSLPYCYAFGDGAQVLIRSKRITDEVGMRLSETALFLLDVYRPGTFVSDNQALLTIAKVRLIHAYSRYFVQHYAKDWKAEWGIPINQEDLIGTNSTFSLLVMRGFEKIGRFPGKETLEAVLHYWKVVGHYMGLNIDFWSETSKESFELSKIIKVRQLKKTDAGKILINSLIKYYKESIPDKNLTKYMETVIAYFIGKEASNMLDIKEEFKLPKELYGLLLELSFYRQSGRKPSYQKIRAQFVAQSKINFGKEVQLNIPVMNRS</sequence>
<dbReference type="InterPro" id="IPR018713">
    <property type="entry name" value="MPAB/Lcp_cat_dom"/>
</dbReference>
<organism evidence="2 3">
    <name type="scientific">Belliella aquatica</name>
    <dbReference type="NCBI Taxonomy" id="1323734"/>
    <lineage>
        <taxon>Bacteria</taxon>
        <taxon>Pseudomonadati</taxon>
        <taxon>Bacteroidota</taxon>
        <taxon>Cytophagia</taxon>
        <taxon>Cytophagales</taxon>
        <taxon>Cyclobacteriaceae</taxon>
        <taxon>Belliella</taxon>
    </lineage>
</organism>
<accession>A0ABQ1LV47</accession>
<dbReference type="EMBL" id="BMFD01000002">
    <property type="protein sequence ID" value="GGC30278.1"/>
    <property type="molecule type" value="Genomic_DNA"/>
</dbReference>
<reference evidence="3" key="1">
    <citation type="journal article" date="2019" name="Int. J. Syst. Evol. Microbiol.">
        <title>The Global Catalogue of Microorganisms (GCM) 10K type strain sequencing project: providing services to taxonomists for standard genome sequencing and annotation.</title>
        <authorList>
            <consortium name="The Broad Institute Genomics Platform"/>
            <consortium name="The Broad Institute Genome Sequencing Center for Infectious Disease"/>
            <person name="Wu L."/>
            <person name="Ma J."/>
        </authorList>
    </citation>
    <scope>NUCLEOTIDE SEQUENCE [LARGE SCALE GENOMIC DNA]</scope>
    <source>
        <strain evidence="3">CGMCC 1.12479</strain>
    </source>
</reference>